<evidence type="ECO:0000313" key="12">
    <source>
        <dbReference type="Proteomes" id="UP000620124"/>
    </source>
</evidence>
<dbReference type="EMBL" id="JACAZI010000038">
    <property type="protein sequence ID" value="KAF7328135.1"/>
    <property type="molecule type" value="Genomic_DNA"/>
</dbReference>
<dbReference type="InterPro" id="IPR002401">
    <property type="entry name" value="Cyt_P450_E_grp-I"/>
</dbReference>
<comment type="similarity">
    <text evidence="3 10">Belongs to the cytochrome P450 family.</text>
</comment>
<dbReference type="Proteomes" id="UP000620124">
    <property type="component" value="Unassembled WGS sequence"/>
</dbReference>
<dbReference type="PANTHER" id="PTHR46300:SF7">
    <property type="entry name" value="P450, PUTATIVE (EUROFUNG)-RELATED"/>
    <property type="match status" value="1"/>
</dbReference>
<sequence>MPTDLALAVSFSALAIILASAYLKLRSSNKHLPLPPGPKRLPLVGNLFDLPSKSQRPWEVYTGWSEKYNSEIIHLDVLGTPIIILSSLEMAEELLQNRSLIYSDRPRSTMLNELVGGDFLFRESVLFWVFKSLMSLVAFMSYGEVWRKQRRLFHQEFQPQACRRFRNQERKNAHALLRNILDGPDQFIQHVQHAVSSTMMSIAYGIDCTPGDPYILGAERALEAMRSAAVPGKFLVDIIPALKHIPNWFPGATFKRQAADWKRQVQNMVEAPFQFAKSLVDAGVNRQCFVSSTLSAMDDTTERNWAESDIKHVAGTMYSGGTDTTRLSVLWFIQAMVKFPEVQKIAQEEIDTVLKHGHLPEFEDEDSLPYASAIVKEVLRWRPVDVFNGYRIPAGSIVTANIWGMLHDDAVYPDPETFRPERFLRGNKINADVADPEAAFGFGRRACPGRYMACDAIWIIVVSMLSMFDITKAMDEDGKEIEVSSGFMTDLGLGPVPFKCSIKPRSREMADLIRSTEAIYN</sequence>
<dbReference type="SUPFAM" id="SSF48264">
    <property type="entry name" value="Cytochrome P450"/>
    <property type="match status" value="1"/>
</dbReference>
<evidence type="ECO:0000256" key="1">
    <source>
        <dbReference type="ARBA" id="ARBA00001971"/>
    </source>
</evidence>
<evidence type="ECO:0000313" key="11">
    <source>
        <dbReference type="EMBL" id="KAF7328135.1"/>
    </source>
</evidence>
<keyword evidence="8 10" id="KW-0503">Monooxygenase</keyword>
<keyword evidence="6 10" id="KW-0560">Oxidoreductase</keyword>
<dbReference type="PRINTS" id="PR00463">
    <property type="entry name" value="EP450I"/>
</dbReference>
<keyword evidence="7 9" id="KW-0408">Iron</keyword>
<evidence type="ECO:0000256" key="4">
    <source>
        <dbReference type="ARBA" id="ARBA00022617"/>
    </source>
</evidence>
<dbReference type="InterPro" id="IPR050364">
    <property type="entry name" value="Cytochrome_P450_fung"/>
</dbReference>
<dbReference type="Gene3D" id="1.10.630.10">
    <property type="entry name" value="Cytochrome P450"/>
    <property type="match status" value="1"/>
</dbReference>
<evidence type="ECO:0000256" key="9">
    <source>
        <dbReference type="PIRSR" id="PIRSR602401-1"/>
    </source>
</evidence>
<dbReference type="GO" id="GO:0004497">
    <property type="term" value="F:monooxygenase activity"/>
    <property type="evidence" value="ECO:0007669"/>
    <property type="project" value="UniProtKB-KW"/>
</dbReference>
<dbReference type="GO" id="GO:0005506">
    <property type="term" value="F:iron ion binding"/>
    <property type="evidence" value="ECO:0007669"/>
    <property type="project" value="InterPro"/>
</dbReference>
<dbReference type="GO" id="GO:0016705">
    <property type="term" value="F:oxidoreductase activity, acting on paired donors, with incorporation or reduction of molecular oxygen"/>
    <property type="evidence" value="ECO:0007669"/>
    <property type="project" value="InterPro"/>
</dbReference>
<evidence type="ECO:0000256" key="3">
    <source>
        <dbReference type="ARBA" id="ARBA00010617"/>
    </source>
</evidence>
<organism evidence="11 12">
    <name type="scientific">Mycena venus</name>
    <dbReference type="NCBI Taxonomy" id="2733690"/>
    <lineage>
        <taxon>Eukaryota</taxon>
        <taxon>Fungi</taxon>
        <taxon>Dikarya</taxon>
        <taxon>Basidiomycota</taxon>
        <taxon>Agaricomycotina</taxon>
        <taxon>Agaricomycetes</taxon>
        <taxon>Agaricomycetidae</taxon>
        <taxon>Agaricales</taxon>
        <taxon>Marasmiineae</taxon>
        <taxon>Mycenaceae</taxon>
        <taxon>Mycena</taxon>
    </lineage>
</organism>
<dbReference type="CDD" id="cd11065">
    <property type="entry name" value="CYP64-like"/>
    <property type="match status" value="1"/>
</dbReference>
<comment type="pathway">
    <text evidence="2">Secondary metabolite biosynthesis.</text>
</comment>
<evidence type="ECO:0000256" key="7">
    <source>
        <dbReference type="ARBA" id="ARBA00023004"/>
    </source>
</evidence>
<dbReference type="GO" id="GO:0020037">
    <property type="term" value="F:heme binding"/>
    <property type="evidence" value="ECO:0007669"/>
    <property type="project" value="InterPro"/>
</dbReference>
<comment type="caution">
    <text evidence="11">The sequence shown here is derived from an EMBL/GenBank/DDBJ whole genome shotgun (WGS) entry which is preliminary data.</text>
</comment>
<dbReference type="InterPro" id="IPR036396">
    <property type="entry name" value="Cyt_P450_sf"/>
</dbReference>
<protein>
    <submittedName>
        <fullName evidence="11">Cytochrome P450</fullName>
    </submittedName>
</protein>
<dbReference type="PROSITE" id="PS00086">
    <property type="entry name" value="CYTOCHROME_P450"/>
    <property type="match status" value="1"/>
</dbReference>
<evidence type="ECO:0000256" key="8">
    <source>
        <dbReference type="ARBA" id="ARBA00023033"/>
    </source>
</evidence>
<keyword evidence="4 9" id="KW-0349">Heme</keyword>
<dbReference type="InterPro" id="IPR017972">
    <property type="entry name" value="Cyt_P450_CS"/>
</dbReference>
<evidence type="ECO:0000256" key="10">
    <source>
        <dbReference type="RuleBase" id="RU000461"/>
    </source>
</evidence>
<reference evidence="11" key="1">
    <citation type="submission" date="2020-05" db="EMBL/GenBank/DDBJ databases">
        <title>Mycena genomes resolve the evolution of fungal bioluminescence.</title>
        <authorList>
            <person name="Tsai I.J."/>
        </authorList>
    </citation>
    <scope>NUCLEOTIDE SEQUENCE</scope>
    <source>
        <strain evidence="11">CCC161011</strain>
    </source>
</reference>
<keyword evidence="12" id="KW-1185">Reference proteome</keyword>
<accession>A0A8H6U4U4</accession>
<gene>
    <name evidence="11" type="ORF">MVEN_02570700</name>
</gene>
<dbReference type="PANTHER" id="PTHR46300">
    <property type="entry name" value="P450, PUTATIVE (EUROFUNG)-RELATED-RELATED"/>
    <property type="match status" value="1"/>
</dbReference>
<dbReference type="OrthoDB" id="2789670at2759"/>
<evidence type="ECO:0000256" key="2">
    <source>
        <dbReference type="ARBA" id="ARBA00005179"/>
    </source>
</evidence>
<dbReference type="PRINTS" id="PR00385">
    <property type="entry name" value="P450"/>
</dbReference>
<feature type="binding site" description="axial binding residue" evidence="9">
    <location>
        <position position="447"/>
    </location>
    <ligand>
        <name>heme</name>
        <dbReference type="ChEBI" id="CHEBI:30413"/>
    </ligand>
    <ligandPart>
        <name>Fe</name>
        <dbReference type="ChEBI" id="CHEBI:18248"/>
    </ligandPart>
</feature>
<dbReference type="InterPro" id="IPR001128">
    <property type="entry name" value="Cyt_P450"/>
</dbReference>
<dbReference type="AlphaFoldDB" id="A0A8H6U4U4"/>
<name>A0A8H6U4U4_9AGAR</name>
<evidence type="ECO:0000256" key="5">
    <source>
        <dbReference type="ARBA" id="ARBA00022723"/>
    </source>
</evidence>
<dbReference type="Pfam" id="PF00067">
    <property type="entry name" value="p450"/>
    <property type="match status" value="1"/>
</dbReference>
<evidence type="ECO:0000256" key="6">
    <source>
        <dbReference type="ARBA" id="ARBA00023002"/>
    </source>
</evidence>
<comment type="cofactor">
    <cofactor evidence="1 9">
        <name>heme</name>
        <dbReference type="ChEBI" id="CHEBI:30413"/>
    </cofactor>
</comment>
<keyword evidence="5 9" id="KW-0479">Metal-binding</keyword>
<proteinExistence type="inferred from homology"/>